<protein>
    <submittedName>
        <fullName evidence="7">Uncharacterized protein</fullName>
    </submittedName>
</protein>
<accession>A0A918X864</accession>
<name>A0A918X864_9ACTN</name>
<proteinExistence type="predicted"/>
<evidence type="ECO:0000256" key="1">
    <source>
        <dbReference type="ARBA" id="ARBA00004141"/>
    </source>
</evidence>
<dbReference type="EMBL" id="BMVC01000028">
    <property type="protein sequence ID" value="GHD17895.1"/>
    <property type="molecule type" value="Genomic_DNA"/>
</dbReference>
<feature type="transmembrane region" description="Helical" evidence="6">
    <location>
        <begin position="33"/>
        <end position="53"/>
    </location>
</feature>
<dbReference type="PANTHER" id="PTHR42718">
    <property type="entry name" value="MAJOR FACILITATOR SUPERFAMILY MULTIDRUG TRANSPORTER MFSC"/>
    <property type="match status" value="1"/>
</dbReference>
<keyword evidence="5" id="KW-0046">Antibiotic resistance</keyword>
<keyword evidence="2 6" id="KW-0812">Transmembrane</keyword>
<sequence>MNRGHPGRALRPEGGRLRDGSSFRCTAQRGASVFHINAPIGIIALVYSAIVMPQSKNTAAAQEKFDLPGVMLLAVGLLAMVFGVVKGETWGWTSGGTLGAIGAEVAVLLLFGWYETRVAHPLLPMPVP</sequence>
<evidence type="ECO:0000256" key="3">
    <source>
        <dbReference type="ARBA" id="ARBA00022989"/>
    </source>
</evidence>
<organism evidence="7 8">
    <name type="scientific">Streptomyces finlayi</name>
    <dbReference type="NCBI Taxonomy" id="67296"/>
    <lineage>
        <taxon>Bacteria</taxon>
        <taxon>Bacillati</taxon>
        <taxon>Actinomycetota</taxon>
        <taxon>Actinomycetes</taxon>
        <taxon>Kitasatosporales</taxon>
        <taxon>Streptomycetaceae</taxon>
        <taxon>Streptomyces</taxon>
    </lineage>
</organism>
<evidence type="ECO:0000256" key="6">
    <source>
        <dbReference type="SAM" id="Phobius"/>
    </source>
</evidence>
<keyword evidence="4 6" id="KW-0472">Membrane</keyword>
<dbReference type="PANTHER" id="PTHR42718:SF42">
    <property type="entry name" value="EXPORT PROTEIN"/>
    <property type="match status" value="1"/>
</dbReference>
<evidence type="ECO:0000256" key="5">
    <source>
        <dbReference type="ARBA" id="ARBA00023251"/>
    </source>
</evidence>
<evidence type="ECO:0000313" key="7">
    <source>
        <dbReference type="EMBL" id="GHD17895.1"/>
    </source>
</evidence>
<keyword evidence="3 6" id="KW-1133">Transmembrane helix</keyword>
<feature type="transmembrane region" description="Helical" evidence="6">
    <location>
        <begin position="65"/>
        <end position="85"/>
    </location>
</feature>
<feature type="transmembrane region" description="Helical" evidence="6">
    <location>
        <begin position="91"/>
        <end position="114"/>
    </location>
</feature>
<gene>
    <name evidence="7" type="ORF">GCM10010334_80130</name>
</gene>
<dbReference type="AlphaFoldDB" id="A0A918X864"/>
<dbReference type="GO" id="GO:0016020">
    <property type="term" value="C:membrane"/>
    <property type="evidence" value="ECO:0007669"/>
    <property type="project" value="UniProtKB-SubCell"/>
</dbReference>
<evidence type="ECO:0000256" key="2">
    <source>
        <dbReference type="ARBA" id="ARBA00022692"/>
    </source>
</evidence>
<reference evidence="7" key="1">
    <citation type="journal article" date="2014" name="Int. J. Syst. Evol. Microbiol.">
        <title>Complete genome sequence of Corynebacterium casei LMG S-19264T (=DSM 44701T), isolated from a smear-ripened cheese.</title>
        <authorList>
            <consortium name="US DOE Joint Genome Institute (JGI-PGF)"/>
            <person name="Walter F."/>
            <person name="Albersmeier A."/>
            <person name="Kalinowski J."/>
            <person name="Ruckert C."/>
        </authorList>
    </citation>
    <scope>NUCLEOTIDE SEQUENCE</scope>
    <source>
        <strain evidence="7">JCM 4637</strain>
    </source>
</reference>
<dbReference type="GO" id="GO:0046677">
    <property type="term" value="P:response to antibiotic"/>
    <property type="evidence" value="ECO:0007669"/>
    <property type="project" value="UniProtKB-KW"/>
</dbReference>
<comment type="caution">
    <text evidence="7">The sequence shown here is derived from an EMBL/GenBank/DDBJ whole genome shotgun (WGS) entry which is preliminary data.</text>
</comment>
<reference evidence="7" key="2">
    <citation type="submission" date="2020-09" db="EMBL/GenBank/DDBJ databases">
        <authorList>
            <person name="Sun Q."/>
            <person name="Ohkuma M."/>
        </authorList>
    </citation>
    <scope>NUCLEOTIDE SEQUENCE</scope>
    <source>
        <strain evidence="7">JCM 4637</strain>
    </source>
</reference>
<comment type="subcellular location">
    <subcellularLocation>
        <location evidence="1">Membrane</location>
        <topology evidence="1">Multi-pass membrane protein</topology>
    </subcellularLocation>
</comment>
<dbReference type="Proteomes" id="UP000638353">
    <property type="component" value="Unassembled WGS sequence"/>
</dbReference>
<evidence type="ECO:0000256" key="4">
    <source>
        <dbReference type="ARBA" id="ARBA00023136"/>
    </source>
</evidence>
<evidence type="ECO:0000313" key="8">
    <source>
        <dbReference type="Proteomes" id="UP000638353"/>
    </source>
</evidence>